<keyword evidence="3" id="KW-1185">Reference proteome</keyword>
<dbReference type="EMBL" id="JANBUH010000398">
    <property type="protein sequence ID" value="KAJ2751458.1"/>
    <property type="molecule type" value="Genomic_DNA"/>
</dbReference>
<dbReference type="OrthoDB" id="10507438at2759"/>
<gene>
    <name evidence="2" type="ORF">GGI19_004472</name>
</gene>
<evidence type="ECO:0000256" key="1">
    <source>
        <dbReference type="SAM" id="MobiDB-lite"/>
    </source>
</evidence>
<protein>
    <submittedName>
        <fullName evidence="2">Uncharacterized protein</fullName>
    </submittedName>
</protein>
<reference evidence="2" key="1">
    <citation type="submission" date="2022-07" db="EMBL/GenBank/DDBJ databases">
        <title>Phylogenomic reconstructions and comparative analyses of Kickxellomycotina fungi.</title>
        <authorList>
            <person name="Reynolds N.K."/>
            <person name="Stajich J.E."/>
            <person name="Barry K."/>
            <person name="Grigoriev I.V."/>
            <person name="Crous P."/>
            <person name="Smith M.E."/>
        </authorList>
    </citation>
    <scope>NUCLEOTIDE SEQUENCE</scope>
    <source>
        <strain evidence="2">BCRC 34297</strain>
    </source>
</reference>
<organism evidence="2 3">
    <name type="scientific">Coemansia pectinata</name>
    <dbReference type="NCBI Taxonomy" id="1052879"/>
    <lineage>
        <taxon>Eukaryota</taxon>
        <taxon>Fungi</taxon>
        <taxon>Fungi incertae sedis</taxon>
        <taxon>Zoopagomycota</taxon>
        <taxon>Kickxellomycotina</taxon>
        <taxon>Kickxellomycetes</taxon>
        <taxon>Kickxellales</taxon>
        <taxon>Kickxellaceae</taxon>
        <taxon>Coemansia</taxon>
    </lineage>
</organism>
<name>A0A9W8L9D5_9FUNG</name>
<comment type="caution">
    <text evidence="2">The sequence shown here is derived from an EMBL/GenBank/DDBJ whole genome shotgun (WGS) entry which is preliminary data.</text>
</comment>
<accession>A0A9W8L9D5</accession>
<evidence type="ECO:0000313" key="2">
    <source>
        <dbReference type="EMBL" id="KAJ2751458.1"/>
    </source>
</evidence>
<feature type="non-terminal residue" evidence="2">
    <location>
        <position position="176"/>
    </location>
</feature>
<feature type="compositionally biased region" description="Acidic residues" evidence="1">
    <location>
        <begin position="166"/>
        <end position="176"/>
    </location>
</feature>
<feature type="region of interest" description="Disordered" evidence="1">
    <location>
        <begin position="153"/>
        <end position="176"/>
    </location>
</feature>
<dbReference type="Proteomes" id="UP001140011">
    <property type="component" value="Unassembled WGS sequence"/>
</dbReference>
<dbReference type="AlphaFoldDB" id="A0A9W8L9D5"/>
<evidence type="ECO:0000313" key="3">
    <source>
        <dbReference type="Proteomes" id="UP001140011"/>
    </source>
</evidence>
<sequence length="176" mass="19465">MVATSKGARPYSLGGATDVESDYRILAAENFSFSATPGTNYNDVGFLLRNALHRNCGTVWQQAIPRTSDLSTVTREFASEIAMGMEARLSMVAKPKRHNNDFWDFSYAGDCRGKGPNYDYWHKDTDSDTRGKGLTSNPLDAWASDILEWTDFPVPTTSANSQHSDDGDDSDDSEFT</sequence>
<proteinExistence type="predicted"/>